<dbReference type="SMART" id="SM00249">
    <property type="entry name" value="PHD"/>
    <property type="match status" value="1"/>
</dbReference>
<comment type="caution">
    <text evidence="7">The sequence shown here is derived from an EMBL/GenBank/DDBJ whole genome shotgun (WGS) entry which is preliminary data.</text>
</comment>
<keyword evidence="8" id="KW-1185">Reference proteome</keyword>
<evidence type="ECO:0000256" key="4">
    <source>
        <dbReference type="PROSITE-ProRule" id="PRU00146"/>
    </source>
</evidence>
<dbReference type="Proteomes" id="UP001458880">
    <property type="component" value="Unassembled WGS sequence"/>
</dbReference>
<sequence length="211" mass="23283">MSSICKKCAGTINKKSPGLFCAGDCRAFYHSKCVQLPTSALPALTTPGSYWKCADCRDVSDCSVIIAADSEVPSCDISSILKSIQSELSALNSKYNNIIQSVNTCTLKLADFEQSLNFLNEKYKEIDTLKAENISLRADLTEMSKAVHNLEQRGRLQNLEIQGVPQVENENLFAVLKDIGDVIKCSINEEDIEVVHRVAHGNKSSLQVFYK</sequence>
<feature type="domain" description="PHD-type" evidence="6">
    <location>
        <begin position="2"/>
        <end position="59"/>
    </location>
</feature>
<organism evidence="7 8">
    <name type="scientific">Popillia japonica</name>
    <name type="common">Japanese beetle</name>
    <dbReference type="NCBI Taxonomy" id="7064"/>
    <lineage>
        <taxon>Eukaryota</taxon>
        <taxon>Metazoa</taxon>
        <taxon>Ecdysozoa</taxon>
        <taxon>Arthropoda</taxon>
        <taxon>Hexapoda</taxon>
        <taxon>Insecta</taxon>
        <taxon>Pterygota</taxon>
        <taxon>Neoptera</taxon>
        <taxon>Endopterygota</taxon>
        <taxon>Coleoptera</taxon>
        <taxon>Polyphaga</taxon>
        <taxon>Scarabaeiformia</taxon>
        <taxon>Scarabaeidae</taxon>
        <taxon>Rutelinae</taxon>
        <taxon>Popillia</taxon>
    </lineage>
</organism>
<gene>
    <name evidence="7" type="ORF">QE152_g15329</name>
</gene>
<evidence type="ECO:0000256" key="2">
    <source>
        <dbReference type="ARBA" id="ARBA00022771"/>
    </source>
</evidence>
<protein>
    <recommendedName>
        <fullName evidence="6">PHD-type domain-containing protein</fullName>
    </recommendedName>
</protein>
<dbReference type="InterPro" id="IPR019786">
    <property type="entry name" value="Zinc_finger_PHD-type_CS"/>
</dbReference>
<proteinExistence type="predicted"/>
<evidence type="ECO:0000256" key="1">
    <source>
        <dbReference type="ARBA" id="ARBA00022723"/>
    </source>
</evidence>
<dbReference type="InterPro" id="IPR019787">
    <property type="entry name" value="Znf_PHD-finger"/>
</dbReference>
<accession>A0AAW1L8T7</accession>
<evidence type="ECO:0000259" key="6">
    <source>
        <dbReference type="PROSITE" id="PS50016"/>
    </source>
</evidence>
<evidence type="ECO:0000256" key="3">
    <source>
        <dbReference type="ARBA" id="ARBA00022833"/>
    </source>
</evidence>
<evidence type="ECO:0000313" key="7">
    <source>
        <dbReference type="EMBL" id="KAK9730294.1"/>
    </source>
</evidence>
<dbReference type="InterPro" id="IPR013083">
    <property type="entry name" value="Znf_RING/FYVE/PHD"/>
</dbReference>
<dbReference type="SUPFAM" id="SSF57903">
    <property type="entry name" value="FYVE/PHD zinc finger"/>
    <property type="match status" value="1"/>
</dbReference>
<keyword evidence="1" id="KW-0479">Metal-binding</keyword>
<keyword evidence="5" id="KW-0175">Coiled coil</keyword>
<keyword evidence="2 4" id="KW-0863">Zinc-finger</keyword>
<reference evidence="7 8" key="1">
    <citation type="journal article" date="2024" name="BMC Genomics">
        <title>De novo assembly and annotation of Popillia japonica's genome with initial clues to its potential as an invasive pest.</title>
        <authorList>
            <person name="Cucini C."/>
            <person name="Boschi S."/>
            <person name="Funari R."/>
            <person name="Cardaioli E."/>
            <person name="Iannotti N."/>
            <person name="Marturano G."/>
            <person name="Paoli F."/>
            <person name="Bruttini M."/>
            <person name="Carapelli A."/>
            <person name="Frati F."/>
            <person name="Nardi F."/>
        </authorList>
    </citation>
    <scope>NUCLEOTIDE SEQUENCE [LARGE SCALE GENOMIC DNA]</scope>
    <source>
        <strain evidence="7">DMR45628</strain>
    </source>
</reference>
<dbReference type="Gene3D" id="3.30.40.10">
    <property type="entry name" value="Zinc/RING finger domain, C3HC4 (zinc finger)"/>
    <property type="match status" value="1"/>
</dbReference>
<keyword evidence="3" id="KW-0862">Zinc</keyword>
<dbReference type="AlphaFoldDB" id="A0AAW1L8T7"/>
<dbReference type="PROSITE" id="PS01359">
    <property type="entry name" value="ZF_PHD_1"/>
    <property type="match status" value="1"/>
</dbReference>
<dbReference type="GO" id="GO:0008270">
    <property type="term" value="F:zinc ion binding"/>
    <property type="evidence" value="ECO:0007669"/>
    <property type="project" value="UniProtKB-KW"/>
</dbReference>
<feature type="coiled-coil region" evidence="5">
    <location>
        <begin position="109"/>
        <end position="153"/>
    </location>
</feature>
<name>A0AAW1L8T7_POPJA</name>
<dbReference type="PROSITE" id="PS50016">
    <property type="entry name" value="ZF_PHD_2"/>
    <property type="match status" value="1"/>
</dbReference>
<dbReference type="InterPro" id="IPR001965">
    <property type="entry name" value="Znf_PHD"/>
</dbReference>
<dbReference type="EMBL" id="JASPKY010000149">
    <property type="protein sequence ID" value="KAK9730294.1"/>
    <property type="molecule type" value="Genomic_DNA"/>
</dbReference>
<evidence type="ECO:0000313" key="8">
    <source>
        <dbReference type="Proteomes" id="UP001458880"/>
    </source>
</evidence>
<dbReference type="InterPro" id="IPR011011">
    <property type="entry name" value="Znf_FYVE_PHD"/>
</dbReference>
<evidence type="ECO:0000256" key="5">
    <source>
        <dbReference type="SAM" id="Coils"/>
    </source>
</evidence>